<dbReference type="PROSITE" id="PS50894">
    <property type="entry name" value="HPT"/>
    <property type="match status" value="1"/>
</dbReference>
<evidence type="ECO:0000256" key="3">
    <source>
        <dbReference type="ARBA" id="ARBA00012438"/>
    </source>
</evidence>
<keyword evidence="6" id="KW-0812">Transmembrane</keyword>
<evidence type="ECO:0000259" key="16">
    <source>
        <dbReference type="PROSITE" id="PS50894"/>
    </source>
</evidence>
<evidence type="ECO:0000256" key="11">
    <source>
        <dbReference type="ARBA" id="ARBA00023136"/>
    </source>
</evidence>
<dbReference type="SMART" id="SM00387">
    <property type="entry name" value="HATPase_c"/>
    <property type="match status" value="1"/>
</dbReference>
<keyword evidence="11" id="KW-0472">Membrane</keyword>
<comment type="subcellular location">
    <subcellularLocation>
        <location evidence="2">Cell membrane</location>
        <topology evidence="2">Multi-pass membrane protein</topology>
    </subcellularLocation>
</comment>
<evidence type="ECO:0000259" key="14">
    <source>
        <dbReference type="PROSITE" id="PS50109"/>
    </source>
</evidence>
<dbReference type="InterPro" id="IPR008207">
    <property type="entry name" value="Sig_transdc_His_kin_Hpt_dom"/>
</dbReference>
<feature type="domain" description="HPt" evidence="16">
    <location>
        <begin position="409"/>
        <end position="502"/>
    </location>
</feature>
<dbReference type="InterPro" id="IPR004358">
    <property type="entry name" value="Sig_transdc_His_kin-like_C"/>
</dbReference>
<feature type="domain" description="Histidine kinase" evidence="14">
    <location>
        <begin position="1"/>
        <end position="98"/>
    </location>
</feature>
<evidence type="ECO:0000256" key="2">
    <source>
        <dbReference type="ARBA" id="ARBA00004651"/>
    </source>
</evidence>
<dbReference type="Pfam" id="PF00072">
    <property type="entry name" value="Response_reg"/>
    <property type="match status" value="2"/>
</dbReference>
<dbReference type="AlphaFoldDB" id="A0A7V5NYQ3"/>
<dbReference type="InterPro" id="IPR036641">
    <property type="entry name" value="HPT_dom_sf"/>
</dbReference>
<evidence type="ECO:0000256" key="7">
    <source>
        <dbReference type="ARBA" id="ARBA00022741"/>
    </source>
</evidence>
<dbReference type="Gene3D" id="1.20.120.160">
    <property type="entry name" value="HPT domain"/>
    <property type="match status" value="1"/>
</dbReference>
<accession>A0A7V5NYQ3</accession>
<organism evidence="17">
    <name type="scientific">Thermodesulfatator atlanticus</name>
    <dbReference type="NCBI Taxonomy" id="501497"/>
    <lineage>
        <taxon>Bacteria</taxon>
        <taxon>Pseudomonadati</taxon>
        <taxon>Thermodesulfobacteriota</taxon>
        <taxon>Thermodesulfobacteria</taxon>
        <taxon>Thermodesulfobacteriales</taxon>
        <taxon>Thermodesulfatatoraceae</taxon>
        <taxon>Thermodesulfatator</taxon>
    </lineage>
</organism>
<feature type="domain" description="Response regulatory" evidence="15">
    <location>
        <begin position="244"/>
        <end position="365"/>
    </location>
</feature>
<dbReference type="PANTHER" id="PTHR45339">
    <property type="entry name" value="HYBRID SIGNAL TRANSDUCTION HISTIDINE KINASE J"/>
    <property type="match status" value="1"/>
</dbReference>
<protein>
    <recommendedName>
        <fullName evidence="3">histidine kinase</fullName>
        <ecNumber evidence="3">2.7.13.3</ecNumber>
    </recommendedName>
</protein>
<dbReference type="Pfam" id="PF01627">
    <property type="entry name" value="Hpt"/>
    <property type="match status" value="1"/>
</dbReference>
<evidence type="ECO:0000256" key="4">
    <source>
        <dbReference type="ARBA" id="ARBA00022475"/>
    </source>
</evidence>
<dbReference type="SMART" id="SM00073">
    <property type="entry name" value="HPT"/>
    <property type="match status" value="1"/>
</dbReference>
<evidence type="ECO:0000259" key="15">
    <source>
        <dbReference type="PROSITE" id="PS50110"/>
    </source>
</evidence>
<proteinExistence type="predicted"/>
<dbReference type="CDD" id="cd16922">
    <property type="entry name" value="HATPase_EvgS-ArcB-TorS-like"/>
    <property type="match status" value="1"/>
</dbReference>
<dbReference type="EMBL" id="DROK01000036">
    <property type="protein sequence ID" value="HHI96442.1"/>
    <property type="molecule type" value="Genomic_DNA"/>
</dbReference>
<dbReference type="InterPro" id="IPR005467">
    <property type="entry name" value="His_kinase_dom"/>
</dbReference>
<dbReference type="InterPro" id="IPR011006">
    <property type="entry name" value="CheY-like_superfamily"/>
</dbReference>
<dbReference type="GO" id="GO:0005524">
    <property type="term" value="F:ATP binding"/>
    <property type="evidence" value="ECO:0007669"/>
    <property type="project" value="UniProtKB-KW"/>
</dbReference>
<comment type="caution">
    <text evidence="13">Lacks conserved residue(s) required for the propagation of feature annotation.</text>
</comment>
<dbReference type="SUPFAM" id="SSF52172">
    <property type="entry name" value="CheY-like"/>
    <property type="match status" value="2"/>
</dbReference>
<dbReference type="PROSITE" id="PS50109">
    <property type="entry name" value="HIS_KIN"/>
    <property type="match status" value="1"/>
</dbReference>
<gene>
    <name evidence="17" type="ORF">ENJ96_01160</name>
</gene>
<dbReference type="PANTHER" id="PTHR45339:SF1">
    <property type="entry name" value="HYBRID SIGNAL TRANSDUCTION HISTIDINE KINASE J"/>
    <property type="match status" value="1"/>
</dbReference>
<dbReference type="CDD" id="cd00088">
    <property type="entry name" value="HPT"/>
    <property type="match status" value="1"/>
</dbReference>
<comment type="catalytic activity">
    <reaction evidence="1">
        <text>ATP + protein L-histidine = ADP + protein N-phospho-L-histidine.</text>
        <dbReference type="EC" id="2.7.13.3"/>
    </reaction>
</comment>
<dbReference type="InterPro" id="IPR036890">
    <property type="entry name" value="HATPase_C_sf"/>
</dbReference>
<evidence type="ECO:0000256" key="9">
    <source>
        <dbReference type="ARBA" id="ARBA00022989"/>
    </source>
</evidence>
<evidence type="ECO:0000256" key="6">
    <source>
        <dbReference type="ARBA" id="ARBA00022692"/>
    </source>
</evidence>
<keyword evidence="9" id="KW-1133">Transmembrane helix</keyword>
<evidence type="ECO:0000256" key="1">
    <source>
        <dbReference type="ARBA" id="ARBA00000085"/>
    </source>
</evidence>
<evidence type="ECO:0000256" key="5">
    <source>
        <dbReference type="ARBA" id="ARBA00022553"/>
    </source>
</evidence>
<dbReference type="Proteomes" id="UP000886101">
    <property type="component" value="Unassembled WGS sequence"/>
</dbReference>
<dbReference type="Gene3D" id="3.40.50.2300">
    <property type="match status" value="2"/>
</dbReference>
<keyword evidence="7" id="KW-0547">Nucleotide-binding</keyword>
<comment type="caution">
    <text evidence="17">The sequence shown here is derived from an EMBL/GenBank/DDBJ whole genome shotgun (WGS) entry which is preliminary data.</text>
</comment>
<evidence type="ECO:0000256" key="10">
    <source>
        <dbReference type="ARBA" id="ARBA00023012"/>
    </source>
</evidence>
<dbReference type="SUPFAM" id="SSF55874">
    <property type="entry name" value="ATPase domain of HSP90 chaperone/DNA topoisomerase II/histidine kinase"/>
    <property type="match status" value="1"/>
</dbReference>
<dbReference type="Gene3D" id="3.30.565.10">
    <property type="entry name" value="Histidine kinase-like ATPase, C-terminal domain"/>
    <property type="match status" value="1"/>
</dbReference>
<dbReference type="GO" id="GO:0000155">
    <property type="term" value="F:phosphorelay sensor kinase activity"/>
    <property type="evidence" value="ECO:0007669"/>
    <property type="project" value="UniProtKB-ARBA"/>
</dbReference>
<keyword evidence="10" id="KW-0902">Two-component regulatory system</keyword>
<sequence length="515" mass="57654">FTEKGGVTCYVTCQEKVGHKATLLFEIRHTGIGIPPEKQKEIFAPFSQADASTTRKFGGTGLGLAITKSLVELMGGEIEVESIPGLGSVFRVKLPLEVLVWKEEPKPVLKDKKVLVVEPQSTNRDYLCSILRDWGMLAFEASNGTEALKILAQDKFDLLILSKELPDMDGMALAKKVLETFGEIPTILLTALPESNIVKDSFGIKAVLSKPFKRAHLLDLLLGILEGKPQEEKRFTEELSFRGKILVVEDNPINQEYCISALKLLGCEVKTASNGLEALELLKREPFDLVLMDCQMPELDGYETTRRLREWEAQGITPRAHTPVVALTAHALQGDREKCLAAGMDDYLAKPFTIDELRQVLLKWLGDKISQEKETPKEEKQTVKDIEKKEAIFDPEKLKNFEIPGKPEDKSFIIRMVSLFLTRTPEILEEIKKTLAEEDTERLHRAAHSLKSNAAMMGAVKLAEVARELEMAAAEGNLNQAPSLIQKLEEEFSRVRPIFEELLRKYSTAKDGAEK</sequence>
<keyword evidence="5 13" id="KW-0597">Phosphoprotein</keyword>
<keyword evidence="4" id="KW-1003">Cell membrane</keyword>
<reference evidence="17" key="1">
    <citation type="journal article" date="2020" name="mSystems">
        <title>Genome- and Community-Level Interaction Insights into Carbon Utilization and Element Cycling Functions of Hydrothermarchaeota in Hydrothermal Sediment.</title>
        <authorList>
            <person name="Zhou Z."/>
            <person name="Liu Y."/>
            <person name="Xu W."/>
            <person name="Pan J."/>
            <person name="Luo Z.H."/>
            <person name="Li M."/>
        </authorList>
    </citation>
    <scope>NUCLEOTIDE SEQUENCE [LARGE SCALE GENOMIC DNA]</scope>
    <source>
        <strain evidence="17">HyVt-533</strain>
    </source>
</reference>
<dbReference type="EC" id="2.7.13.3" evidence="3"/>
<dbReference type="PROSITE" id="PS50110">
    <property type="entry name" value="RESPONSE_REGULATORY"/>
    <property type="match status" value="2"/>
</dbReference>
<name>A0A7V5NYQ3_9BACT</name>
<feature type="modified residue" description="Phosphohistidine" evidence="12">
    <location>
        <position position="448"/>
    </location>
</feature>
<dbReference type="CDD" id="cd00156">
    <property type="entry name" value="REC"/>
    <property type="match status" value="1"/>
</dbReference>
<evidence type="ECO:0000256" key="12">
    <source>
        <dbReference type="PROSITE-ProRule" id="PRU00110"/>
    </source>
</evidence>
<feature type="non-terminal residue" evidence="17">
    <location>
        <position position="1"/>
    </location>
</feature>
<dbReference type="CDD" id="cd17546">
    <property type="entry name" value="REC_hyHK_CKI1_RcsC-like"/>
    <property type="match status" value="1"/>
</dbReference>
<dbReference type="Pfam" id="PF02518">
    <property type="entry name" value="HATPase_c"/>
    <property type="match status" value="1"/>
</dbReference>
<feature type="modified residue" description="4-aspartylphosphate" evidence="13">
    <location>
        <position position="293"/>
    </location>
</feature>
<dbReference type="InterPro" id="IPR001789">
    <property type="entry name" value="Sig_transdc_resp-reg_receiver"/>
</dbReference>
<feature type="domain" description="Response regulatory" evidence="15">
    <location>
        <begin position="113"/>
        <end position="225"/>
    </location>
</feature>
<evidence type="ECO:0000256" key="13">
    <source>
        <dbReference type="PROSITE-ProRule" id="PRU00169"/>
    </source>
</evidence>
<evidence type="ECO:0000313" key="17">
    <source>
        <dbReference type="EMBL" id="HHI96442.1"/>
    </source>
</evidence>
<dbReference type="GO" id="GO:0005886">
    <property type="term" value="C:plasma membrane"/>
    <property type="evidence" value="ECO:0007669"/>
    <property type="project" value="UniProtKB-SubCell"/>
</dbReference>
<dbReference type="SMART" id="SM00448">
    <property type="entry name" value="REC"/>
    <property type="match status" value="2"/>
</dbReference>
<dbReference type="PRINTS" id="PR00344">
    <property type="entry name" value="BCTRLSENSOR"/>
</dbReference>
<dbReference type="InterPro" id="IPR003594">
    <property type="entry name" value="HATPase_dom"/>
</dbReference>
<dbReference type="SUPFAM" id="SSF47226">
    <property type="entry name" value="Histidine-containing phosphotransfer domain, HPT domain"/>
    <property type="match status" value="1"/>
</dbReference>
<evidence type="ECO:0000256" key="8">
    <source>
        <dbReference type="ARBA" id="ARBA00022840"/>
    </source>
</evidence>
<keyword evidence="8" id="KW-0067">ATP-binding</keyword>